<dbReference type="GeneID" id="39733175"/>
<comment type="similarity">
    <text evidence="2">Belongs to the SNF7 family.</text>
</comment>
<dbReference type="VEuPathDB" id="PlasmoDB:PGAL8A_00464200"/>
<feature type="coiled-coil region" evidence="4">
    <location>
        <begin position="193"/>
        <end position="220"/>
    </location>
</feature>
<dbReference type="GO" id="GO:0009898">
    <property type="term" value="C:cytoplasmic side of plasma membrane"/>
    <property type="evidence" value="ECO:0007669"/>
    <property type="project" value="TreeGrafter"/>
</dbReference>
<dbReference type="Gene3D" id="1.10.287.1060">
    <property type="entry name" value="ESAT-6-like"/>
    <property type="match status" value="1"/>
</dbReference>
<name>A0A1J1GXP1_PLAGA</name>
<dbReference type="AlphaFoldDB" id="A0A1J1GXP1"/>
<organism evidence="5 6">
    <name type="scientific">Plasmodium gallinaceum</name>
    <dbReference type="NCBI Taxonomy" id="5849"/>
    <lineage>
        <taxon>Eukaryota</taxon>
        <taxon>Sar</taxon>
        <taxon>Alveolata</taxon>
        <taxon>Apicomplexa</taxon>
        <taxon>Aconoidasida</taxon>
        <taxon>Haemosporida</taxon>
        <taxon>Plasmodiidae</taxon>
        <taxon>Plasmodium</taxon>
        <taxon>Plasmodium (Haemamoeba)</taxon>
    </lineage>
</organism>
<gene>
    <name evidence="5" type="ORF">PGAL8A_00464200</name>
</gene>
<dbReference type="GO" id="GO:0005771">
    <property type="term" value="C:multivesicular body"/>
    <property type="evidence" value="ECO:0007669"/>
    <property type="project" value="TreeGrafter"/>
</dbReference>
<comment type="subcellular location">
    <subcellularLocation>
        <location evidence="1">Endosome</location>
    </subcellularLocation>
</comment>
<dbReference type="OMA" id="DKIDDMM"/>
<reference evidence="5" key="1">
    <citation type="submission" date="2015-04" db="EMBL/GenBank/DDBJ databases">
        <authorList>
            <consortium name="Pathogen Informatics"/>
        </authorList>
    </citation>
    <scope>NUCLEOTIDE SEQUENCE [LARGE SCALE GENOMIC DNA]</scope>
    <source>
        <strain evidence="5">8A</strain>
    </source>
</reference>
<keyword evidence="3" id="KW-0967">Endosome</keyword>
<evidence type="ECO:0000256" key="4">
    <source>
        <dbReference type="SAM" id="Coils"/>
    </source>
</evidence>
<keyword evidence="4" id="KW-0175">Coiled coil</keyword>
<evidence type="ECO:0000313" key="6">
    <source>
        <dbReference type="Proteomes" id="UP000220797"/>
    </source>
</evidence>
<dbReference type="Proteomes" id="UP000220797">
    <property type="component" value="Unassembled WGS sequence"/>
</dbReference>
<dbReference type="OrthoDB" id="5592979at2759"/>
<dbReference type="PANTHER" id="PTHR22761">
    <property type="entry name" value="CHARGED MULTIVESICULAR BODY PROTEIN"/>
    <property type="match status" value="1"/>
</dbReference>
<dbReference type="GO" id="GO:0000815">
    <property type="term" value="C:ESCRT III complex"/>
    <property type="evidence" value="ECO:0007669"/>
    <property type="project" value="TreeGrafter"/>
</dbReference>
<evidence type="ECO:0000256" key="3">
    <source>
        <dbReference type="ARBA" id="ARBA00022753"/>
    </source>
</evidence>
<accession>A0A1J1GXP1</accession>
<protein>
    <submittedName>
        <fullName evidence="5">Vacuolar-sorting protein SNF7, putative</fullName>
    </submittedName>
</protein>
<evidence type="ECO:0000256" key="1">
    <source>
        <dbReference type="ARBA" id="ARBA00004177"/>
    </source>
</evidence>
<evidence type="ECO:0000256" key="2">
    <source>
        <dbReference type="ARBA" id="ARBA00006190"/>
    </source>
</evidence>
<dbReference type="EMBL" id="CVMV01000083">
    <property type="protein sequence ID" value="CRG97062.1"/>
    <property type="molecule type" value="Genomic_DNA"/>
</dbReference>
<evidence type="ECO:0000313" key="5">
    <source>
        <dbReference type="EMBL" id="CRG97062.1"/>
    </source>
</evidence>
<dbReference type="GO" id="GO:0032511">
    <property type="term" value="P:late endosome to vacuole transport via multivesicular body sorting pathway"/>
    <property type="evidence" value="ECO:0007669"/>
    <property type="project" value="TreeGrafter"/>
</dbReference>
<proteinExistence type="inferred from homology"/>
<dbReference type="GO" id="GO:0006900">
    <property type="term" value="P:vesicle budding from membrane"/>
    <property type="evidence" value="ECO:0007669"/>
    <property type="project" value="TreeGrafter"/>
</dbReference>
<feature type="coiled-coil region" evidence="4">
    <location>
        <begin position="35"/>
        <end position="102"/>
    </location>
</feature>
<dbReference type="RefSeq" id="XP_028529865.1">
    <property type="nucleotide sequence ID" value="XM_028673409.1"/>
</dbReference>
<keyword evidence="6" id="KW-1185">Reference proteome</keyword>
<dbReference type="InterPro" id="IPR005024">
    <property type="entry name" value="Snf7_fam"/>
</dbReference>
<comment type="caution">
    <text evidence="5">The sequence shown here is derived from an EMBL/GenBank/DDBJ whole genome shotgun (WGS) entry which is preliminary data.</text>
</comment>
<dbReference type="Pfam" id="PF03357">
    <property type="entry name" value="Snf7"/>
    <property type="match status" value="1"/>
</dbReference>
<dbReference type="PANTHER" id="PTHR22761:SF10">
    <property type="entry name" value="GH13992P"/>
    <property type="match status" value="1"/>
</dbReference>
<sequence>MRFWFSKKKNSSECINNKKNNDEIYKAVLKNREAIDALEKKQVQVEKKIKQMEIEAKQKVDQNQMNNAKILLKRKKLYEQELENILNNRLTLEDNMINLENMHLHKIAVNALSYSANTHKKFNNEINTQKVEKIIDIIQENKDIQEEVNQALNFNLINNVDDDEIDKELNLLKEQSMEEKLSVEVNKIPEIPKDEEKVNFTNIEKEVSKVKEESDDEELKELIGEMT</sequence>